<sequence length="836" mass="90272">MPSTARAAKPRVLVNIVLRLTSNIVTLMIPLRISLFTQRNAHVPEILSDDTSEAGDGGKSLTLETGSASKWTRLAWGWGMAGILAASGDGMLGGEGGQRENKAVEDDSNDEEAVSPPSLVACNPANRSDWKSTHARSSSLGTAIIPTRALHPQSKHPFPVPSPSLRRPLPVPPTVSSRSRADISLDAITTTARVSDPSAFHVFLCCFIPVFARCRPAMTVTVPDSTSQAPVSIRLGGGRGDVGVSFLFHRTIANAELRQGQHRHPPVLPSLIRVHQEYSTYTYTYTHGRSALGRAALRPRPVQRRQPAVSAPAPSGFQVYVASFLLLRHVPVSTAWFVPCCGHATSLPKPARPGAQKTAVRVSASRAPPAAALTLTLNESAPRILVSRRPGTASRPGIYVVHSPDIPAIQYNTGALQTIFILDMNILMDQDTAQRLSGAINCPIGPSASFRWRTVWANNLSRGSGSTAAARLRRGTAHHGPYTMHHAPCTTLTRCGRRQAPVAVSTSSASVLPADRRHQARGLHKTFELPTGTGTGSSLPGDMHQVPRTEKDIAIALLHVEWLLCYLPYFRMCELVSQSVASDAQAPLRPGPRNHLTGLRLHPHLSVYRPTRDVVQRICVWMYDWTSIMHGKLPASHMHTLPPPPPLVSAPQIHDAICPSVRHGSPYRHCSVLYLLILGSGAPRPRTAAVFIYAHDIPMSASLSTFDINIATYNASYPESPCAAVADFAICQTIVRSVRMTTAVAGASLDEVPDARWPWASCPQAAALAARMSSGRAENVLPHCLLASLGSWPRSPLASSSRSYRLRQVSSADCGYIDIDISDSRIGIWQGKRTDV</sequence>
<evidence type="ECO:0000256" key="2">
    <source>
        <dbReference type="SAM" id="Phobius"/>
    </source>
</evidence>
<keyword evidence="4" id="KW-1185">Reference proteome</keyword>
<feature type="region of interest" description="Disordered" evidence="1">
    <location>
        <begin position="91"/>
        <end position="177"/>
    </location>
</feature>
<evidence type="ECO:0000313" key="4">
    <source>
        <dbReference type="Proteomes" id="UP000298327"/>
    </source>
</evidence>
<feature type="transmembrane region" description="Helical" evidence="2">
    <location>
        <begin position="12"/>
        <end position="31"/>
    </location>
</feature>
<evidence type="ECO:0000256" key="1">
    <source>
        <dbReference type="SAM" id="MobiDB-lite"/>
    </source>
</evidence>
<dbReference type="EMBL" id="SEOQ01000910">
    <property type="protein sequence ID" value="TFY55499.1"/>
    <property type="molecule type" value="Genomic_DNA"/>
</dbReference>
<evidence type="ECO:0000313" key="3">
    <source>
        <dbReference type="EMBL" id="TFY55499.1"/>
    </source>
</evidence>
<dbReference type="AlphaFoldDB" id="A0A4Y9Y3Z6"/>
<keyword evidence="2" id="KW-0472">Membrane</keyword>
<name>A0A4Y9Y3Z6_9AGAM</name>
<dbReference type="Proteomes" id="UP000298327">
    <property type="component" value="Unassembled WGS sequence"/>
</dbReference>
<gene>
    <name evidence="3" type="ORF">EVG20_g9293</name>
</gene>
<organism evidence="3 4">
    <name type="scientific">Dentipellis fragilis</name>
    <dbReference type="NCBI Taxonomy" id="205917"/>
    <lineage>
        <taxon>Eukaryota</taxon>
        <taxon>Fungi</taxon>
        <taxon>Dikarya</taxon>
        <taxon>Basidiomycota</taxon>
        <taxon>Agaricomycotina</taxon>
        <taxon>Agaricomycetes</taxon>
        <taxon>Russulales</taxon>
        <taxon>Hericiaceae</taxon>
        <taxon>Dentipellis</taxon>
    </lineage>
</organism>
<feature type="compositionally biased region" description="Low complexity" evidence="1">
    <location>
        <begin position="163"/>
        <end position="177"/>
    </location>
</feature>
<keyword evidence="2" id="KW-0812">Transmembrane</keyword>
<keyword evidence="2" id="KW-1133">Transmembrane helix</keyword>
<protein>
    <submittedName>
        <fullName evidence="3">Uncharacterized protein</fullName>
    </submittedName>
</protein>
<reference evidence="3 4" key="1">
    <citation type="submission" date="2019-02" db="EMBL/GenBank/DDBJ databases">
        <title>Genome sequencing of the rare red list fungi Dentipellis fragilis.</title>
        <authorList>
            <person name="Buettner E."/>
            <person name="Kellner H."/>
        </authorList>
    </citation>
    <scope>NUCLEOTIDE SEQUENCE [LARGE SCALE GENOMIC DNA]</scope>
    <source>
        <strain evidence="3 4">DSM 105465</strain>
    </source>
</reference>
<accession>A0A4Y9Y3Z6</accession>
<comment type="caution">
    <text evidence="3">The sequence shown here is derived from an EMBL/GenBank/DDBJ whole genome shotgun (WGS) entry which is preliminary data.</text>
</comment>
<proteinExistence type="predicted"/>